<keyword evidence="1" id="KW-0472">Membrane</keyword>
<gene>
    <name evidence="3" type="ORF">ATB95_08060</name>
</gene>
<keyword evidence="1" id="KW-0812">Transmembrane</keyword>
<dbReference type="Proteomes" id="UP000064412">
    <property type="component" value="Unassembled WGS sequence"/>
</dbReference>
<protein>
    <recommendedName>
        <fullName evidence="2">Outer membrane protein beta-barrel domain-containing protein</fullName>
    </recommendedName>
</protein>
<feature type="domain" description="Outer membrane protein beta-barrel" evidence="2">
    <location>
        <begin position="258"/>
        <end position="410"/>
    </location>
</feature>
<comment type="caution">
    <text evidence="3">The sequence shown here is derived from an EMBL/GenBank/DDBJ whole genome shotgun (WGS) entry which is preliminary data.</text>
</comment>
<evidence type="ECO:0000259" key="2">
    <source>
        <dbReference type="Pfam" id="PF13568"/>
    </source>
</evidence>
<evidence type="ECO:0000256" key="1">
    <source>
        <dbReference type="SAM" id="Phobius"/>
    </source>
</evidence>
<organism evidence="3 4">
    <name type="scientific">Elizabethkingia miricola</name>
    <name type="common">Chryseobacterium miricola</name>
    <dbReference type="NCBI Taxonomy" id="172045"/>
    <lineage>
        <taxon>Bacteria</taxon>
        <taxon>Pseudomonadati</taxon>
        <taxon>Bacteroidota</taxon>
        <taxon>Flavobacteriia</taxon>
        <taxon>Flavobacteriales</taxon>
        <taxon>Weeksellaceae</taxon>
        <taxon>Elizabethkingia</taxon>
    </lineage>
</organism>
<reference evidence="3 4" key="1">
    <citation type="submission" date="2015-11" db="EMBL/GenBank/DDBJ databases">
        <authorList>
            <person name="Nicholson A.C."/>
            <person name="Humrighouse B.W."/>
            <person name="Graziano J."/>
            <person name="Lasker B."/>
            <person name="Whitney A.M."/>
            <person name="Mcquiston J.R."/>
        </authorList>
    </citation>
    <scope>NUCLEOTIDE SEQUENCE [LARGE SCALE GENOMIC DNA]</scope>
    <source>
        <strain evidence="3 4">G4071</strain>
    </source>
</reference>
<evidence type="ECO:0000313" key="4">
    <source>
        <dbReference type="Proteomes" id="UP000064412"/>
    </source>
</evidence>
<dbReference type="RefSeq" id="WP_059344478.1">
    <property type="nucleotide sequence ID" value="NZ_CP140570.1"/>
</dbReference>
<dbReference type="AlphaFoldDB" id="A0ABD4DQP6"/>
<name>A0ABD4DQP6_ELIMR</name>
<dbReference type="EMBL" id="LNOI01000001">
    <property type="protein sequence ID" value="KUY20840.1"/>
    <property type="molecule type" value="Genomic_DNA"/>
</dbReference>
<accession>A0ABD4DQP6</accession>
<dbReference type="InterPro" id="IPR025665">
    <property type="entry name" value="Beta-barrel_OMP_2"/>
</dbReference>
<sequence>MKDKWLIDLKNKIEGHEENPPEGLWGSIENEIFPEYVNDNGKQKTKFRLSPIINAIGIAATVALLVSVIFFYEENKIFNQSASKKYVINRSEKSDLSESLLFDKLEKNISDVNYKTNQENNPHFIFNKIEYESSDQLETSLKKHNTKQDNKIDNQINKQKDEIVNKSEDLVLTSVIKNRINTSPYTSELSSGREFVQLDNNDVNSRPIIDSKWSLNFTSRQTASNSSTQKGYTLMNGPLETLPNDGVETSGSPVSEILSENMNQDVNTNIKHRLPIRIGLSVSYQLNDKWSVTTGLTYTKLTSDLLSGTDTNLIKSEQVIKYIGVPVQLNYNIWQKGNLATYVGAGVQIEKSISGVMNTNYIVHHQTKESTSSKIRINSLQTSLNIGVGMQYKVYKNFGLYLEPGLRYYFNDGSDVRTLYKDRPLNMNLEFGMRYFIH</sequence>
<dbReference type="Pfam" id="PF13568">
    <property type="entry name" value="OMP_b-brl_2"/>
    <property type="match status" value="1"/>
</dbReference>
<feature type="transmembrane region" description="Helical" evidence="1">
    <location>
        <begin position="52"/>
        <end position="72"/>
    </location>
</feature>
<proteinExistence type="predicted"/>
<evidence type="ECO:0000313" key="3">
    <source>
        <dbReference type="EMBL" id="KUY20840.1"/>
    </source>
</evidence>
<keyword evidence="1" id="KW-1133">Transmembrane helix</keyword>
<dbReference type="SUPFAM" id="SSF56925">
    <property type="entry name" value="OMPA-like"/>
    <property type="match status" value="1"/>
</dbReference>
<dbReference type="Gene3D" id="2.40.160.20">
    <property type="match status" value="1"/>
</dbReference>
<dbReference type="InterPro" id="IPR011250">
    <property type="entry name" value="OMP/PagP_B-barrel"/>
</dbReference>